<evidence type="ECO:0000256" key="4">
    <source>
        <dbReference type="ARBA" id="ARBA00022989"/>
    </source>
</evidence>
<feature type="transmembrane region" description="Helical" evidence="6">
    <location>
        <begin position="347"/>
        <end position="368"/>
    </location>
</feature>
<evidence type="ECO:0000256" key="5">
    <source>
        <dbReference type="ARBA" id="ARBA00023136"/>
    </source>
</evidence>
<dbReference type="PIRSF" id="PIRSF006060">
    <property type="entry name" value="AA_transporter"/>
    <property type="match status" value="1"/>
</dbReference>
<sequence>MFMVYLGLLLFLIVGVLSVYIGAVALRKSGQSLHQSLAQHSSYVRYMQDKHELNRFGYAQQLTRYAGAFSAFGASFSTLSVLGGALFILGPAVAAGGPAIVGIGWPLLALFAIATSCSLAMLASAFPLAGGCYHWAAACGGRRLAAMAGWLHLCGYILLTVVTNLFCADWINEMVGRLLGFDSTGWSLGGIALLMFLTQAAACAKGATSLGRIWSAMTWLHALFVLGLVASLITLSWPGIFPLELLYDTAGIAPASSDSSLPFIVGLLLLQRLFVGSDAAAQLAEETVDPKINVPWSIYLSVVYVFIFGFVMFVVLLLHFPLGAAGYGSYGVLSIWIMDSWMGWGKALLWCLSPIIVLICWSSGLGAMNTGARMLFAMARDEAVPVSKWLSHISERYRAPVGSVVCTALAAIVIAAVVLSSGWRGSGEGLAVQLMLAVIIAIQLACAIPIALKIRARRQGIITAALIGPWQLGKLSPVMDAVSLVWFIASTGGALWLLNGSMLAAACLIFIAFIVYVEATFNNMKLKGTLRTRDTIAFTRMKMDEMIRIERKFPQQ</sequence>
<dbReference type="Pfam" id="PF13520">
    <property type="entry name" value="AA_permease_2"/>
    <property type="match status" value="1"/>
</dbReference>
<reference evidence="7 8" key="1">
    <citation type="submission" date="2021-07" db="EMBL/GenBank/DDBJ databases">
        <title>Paenibacillus radiodurans sp. nov., isolated from the southeastern edge of Tengger Desert.</title>
        <authorList>
            <person name="Zhang G."/>
        </authorList>
    </citation>
    <scope>NUCLEOTIDE SEQUENCE [LARGE SCALE GENOMIC DNA]</scope>
    <source>
        <strain evidence="7 8">DT7-4</strain>
    </source>
</reference>
<dbReference type="InterPro" id="IPR002293">
    <property type="entry name" value="AA/rel_permease1"/>
</dbReference>
<feature type="transmembrane region" description="Helical" evidence="6">
    <location>
        <begin position="144"/>
        <end position="166"/>
    </location>
</feature>
<feature type="transmembrane region" description="Helical" evidence="6">
    <location>
        <begin position="495"/>
        <end position="517"/>
    </location>
</feature>
<keyword evidence="5 6" id="KW-0472">Membrane</keyword>
<evidence type="ECO:0000256" key="2">
    <source>
        <dbReference type="ARBA" id="ARBA00022448"/>
    </source>
</evidence>
<comment type="caution">
    <text evidence="7">The sequence shown here is derived from an EMBL/GenBank/DDBJ whole genome shotgun (WGS) entry which is preliminary data.</text>
</comment>
<name>A0ABS7DC70_9BACL</name>
<gene>
    <name evidence="7" type="ORF">K0T92_22670</name>
</gene>
<comment type="subcellular location">
    <subcellularLocation>
        <location evidence="1">Membrane</location>
        <topology evidence="1">Multi-pass membrane protein</topology>
    </subcellularLocation>
</comment>
<feature type="transmembrane region" description="Helical" evidence="6">
    <location>
        <begin position="6"/>
        <end position="26"/>
    </location>
</feature>
<feature type="transmembrane region" description="Helical" evidence="6">
    <location>
        <begin position="397"/>
        <end position="419"/>
    </location>
</feature>
<dbReference type="EMBL" id="JAHZIJ010000026">
    <property type="protein sequence ID" value="MBW7477527.1"/>
    <property type="molecule type" value="Genomic_DNA"/>
</dbReference>
<evidence type="ECO:0000256" key="6">
    <source>
        <dbReference type="SAM" id="Phobius"/>
    </source>
</evidence>
<dbReference type="PANTHER" id="PTHR45649">
    <property type="entry name" value="AMINO-ACID PERMEASE BAT1"/>
    <property type="match status" value="1"/>
</dbReference>
<protein>
    <submittedName>
        <fullName evidence="7">Amino acid permease</fullName>
    </submittedName>
</protein>
<evidence type="ECO:0000313" key="7">
    <source>
        <dbReference type="EMBL" id="MBW7477527.1"/>
    </source>
</evidence>
<evidence type="ECO:0000256" key="3">
    <source>
        <dbReference type="ARBA" id="ARBA00022692"/>
    </source>
</evidence>
<evidence type="ECO:0000256" key="1">
    <source>
        <dbReference type="ARBA" id="ARBA00004141"/>
    </source>
</evidence>
<proteinExistence type="predicted"/>
<feature type="transmembrane region" description="Helical" evidence="6">
    <location>
        <begin position="109"/>
        <end position="132"/>
    </location>
</feature>
<feature type="transmembrane region" description="Helical" evidence="6">
    <location>
        <begin position="186"/>
        <end position="207"/>
    </location>
</feature>
<feature type="transmembrane region" description="Helical" evidence="6">
    <location>
        <begin position="431"/>
        <end position="452"/>
    </location>
</feature>
<keyword evidence="3 6" id="KW-0812">Transmembrane</keyword>
<keyword evidence="4 6" id="KW-1133">Transmembrane helix</keyword>
<keyword evidence="2" id="KW-0813">Transport</keyword>
<feature type="transmembrane region" description="Helical" evidence="6">
    <location>
        <begin position="302"/>
        <end position="327"/>
    </location>
</feature>
<keyword evidence="8" id="KW-1185">Reference proteome</keyword>
<feature type="transmembrane region" description="Helical" evidence="6">
    <location>
        <begin position="65"/>
        <end position="89"/>
    </location>
</feature>
<accession>A0ABS7DC70</accession>
<dbReference type="Proteomes" id="UP000812277">
    <property type="component" value="Unassembled WGS sequence"/>
</dbReference>
<evidence type="ECO:0000313" key="8">
    <source>
        <dbReference type="Proteomes" id="UP000812277"/>
    </source>
</evidence>
<organism evidence="7 8">
    <name type="scientific">Paenibacillus oenotherae</name>
    <dbReference type="NCBI Taxonomy" id="1435645"/>
    <lineage>
        <taxon>Bacteria</taxon>
        <taxon>Bacillati</taxon>
        <taxon>Bacillota</taxon>
        <taxon>Bacilli</taxon>
        <taxon>Bacillales</taxon>
        <taxon>Paenibacillaceae</taxon>
        <taxon>Paenibacillus</taxon>
    </lineage>
</organism>
<dbReference type="PANTHER" id="PTHR45649:SF26">
    <property type="entry name" value="OS04G0435100 PROTEIN"/>
    <property type="match status" value="1"/>
</dbReference>
<feature type="transmembrane region" description="Helical" evidence="6">
    <location>
        <begin position="219"/>
        <end position="240"/>
    </location>
</feature>
<dbReference type="Gene3D" id="1.20.1740.10">
    <property type="entry name" value="Amino acid/polyamine transporter I"/>
    <property type="match status" value="1"/>
</dbReference>